<dbReference type="Pfam" id="PF07776">
    <property type="entry name" value="zf-AD"/>
    <property type="match status" value="1"/>
</dbReference>
<evidence type="ECO:0000313" key="11">
    <source>
        <dbReference type="EMBL" id="KAG7298596.1"/>
    </source>
</evidence>
<comment type="caution">
    <text evidence="11">The sequence shown here is derived from an EMBL/GenBank/DDBJ whole genome shotgun (WGS) entry which is preliminary data.</text>
</comment>
<keyword evidence="2 8" id="KW-0479">Metal-binding</keyword>
<protein>
    <submittedName>
        <fullName evidence="11">Uncharacterized protein</fullName>
    </submittedName>
</protein>
<organism evidence="11 12">
    <name type="scientific">Plutella xylostella</name>
    <name type="common">Diamondback moth</name>
    <name type="synonym">Plutella maculipennis</name>
    <dbReference type="NCBI Taxonomy" id="51655"/>
    <lineage>
        <taxon>Eukaryota</taxon>
        <taxon>Metazoa</taxon>
        <taxon>Ecdysozoa</taxon>
        <taxon>Arthropoda</taxon>
        <taxon>Hexapoda</taxon>
        <taxon>Insecta</taxon>
        <taxon>Pterygota</taxon>
        <taxon>Neoptera</taxon>
        <taxon>Endopterygota</taxon>
        <taxon>Lepidoptera</taxon>
        <taxon>Glossata</taxon>
        <taxon>Ditrysia</taxon>
        <taxon>Yponomeutoidea</taxon>
        <taxon>Plutellidae</taxon>
        <taxon>Plutella</taxon>
    </lineage>
</organism>
<evidence type="ECO:0000256" key="8">
    <source>
        <dbReference type="PROSITE-ProRule" id="PRU01263"/>
    </source>
</evidence>
<dbReference type="Pfam" id="PF00096">
    <property type="entry name" value="zf-C2H2"/>
    <property type="match status" value="5"/>
</dbReference>
<comment type="subcellular location">
    <subcellularLocation>
        <location evidence="1">Nucleus</location>
    </subcellularLocation>
</comment>
<evidence type="ECO:0000259" key="10">
    <source>
        <dbReference type="PROSITE" id="PS51915"/>
    </source>
</evidence>
<feature type="domain" description="C2H2-type" evidence="9">
    <location>
        <begin position="334"/>
        <end position="361"/>
    </location>
</feature>
<keyword evidence="12" id="KW-1185">Reference proteome</keyword>
<keyword evidence="4 7" id="KW-0863">Zinc-finger</keyword>
<dbReference type="PROSITE" id="PS50157">
    <property type="entry name" value="ZINC_FINGER_C2H2_2"/>
    <property type="match status" value="7"/>
</dbReference>
<dbReference type="InterPro" id="IPR013087">
    <property type="entry name" value="Znf_C2H2_type"/>
</dbReference>
<feature type="domain" description="ZAD" evidence="10">
    <location>
        <begin position="22"/>
        <end position="100"/>
    </location>
</feature>
<feature type="binding site" evidence="8">
    <location>
        <position position="24"/>
    </location>
    <ligand>
        <name>Zn(2+)</name>
        <dbReference type="ChEBI" id="CHEBI:29105"/>
    </ligand>
</feature>
<evidence type="ECO:0000256" key="7">
    <source>
        <dbReference type="PROSITE-ProRule" id="PRU00042"/>
    </source>
</evidence>
<keyword evidence="3" id="KW-0677">Repeat</keyword>
<keyword evidence="5 8" id="KW-0862">Zinc</keyword>
<dbReference type="SMART" id="SM00355">
    <property type="entry name" value="ZnF_C2H2"/>
    <property type="match status" value="9"/>
</dbReference>
<gene>
    <name evidence="11" type="ORF">JYU34_018245</name>
</gene>
<feature type="binding site" evidence="8">
    <location>
        <position position="73"/>
    </location>
    <ligand>
        <name>Zn(2+)</name>
        <dbReference type="ChEBI" id="CHEBI:29105"/>
    </ligand>
</feature>
<feature type="domain" description="C2H2-type" evidence="9">
    <location>
        <begin position="306"/>
        <end position="333"/>
    </location>
</feature>
<evidence type="ECO:0000256" key="4">
    <source>
        <dbReference type="ARBA" id="ARBA00022771"/>
    </source>
</evidence>
<evidence type="ECO:0000256" key="3">
    <source>
        <dbReference type="ARBA" id="ARBA00022737"/>
    </source>
</evidence>
<feature type="domain" description="C2H2-type" evidence="9">
    <location>
        <begin position="390"/>
        <end position="418"/>
    </location>
</feature>
<dbReference type="InterPro" id="IPR012934">
    <property type="entry name" value="Znf_AD"/>
</dbReference>
<evidence type="ECO:0000256" key="5">
    <source>
        <dbReference type="ARBA" id="ARBA00022833"/>
    </source>
</evidence>
<feature type="non-terminal residue" evidence="11">
    <location>
        <position position="449"/>
    </location>
</feature>
<evidence type="ECO:0000259" key="9">
    <source>
        <dbReference type="PROSITE" id="PS50157"/>
    </source>
</evidence>
<dbReference type="Gene3D" id="3.40.1800.20">
    <property type="match status" value="1"/>
</dbReference>
<dbReference type="SMART" id="SM00868">
    <property type="entry name" value="zf-AD"/>
    <property type="match status" value="1"/>
</dbReference>
<dbReference type="PANTHER" id="PTHR24406">
    <property type="entry name" value="TRANSCRIPTIONAL REPRESSOR CTCFL-RELATED"/>
    <property type="match status" value="1"/>
</dbReference>
<dbReference type="Gene3D" id="3.30.160.60">
    <property type="entry name" value="Classic Zinc Finger"/>
    <property type="match status" value="5"/>
</dbReference>
<feature type="binding site" evidence="8">
    <location>
        <position position="76"/>
    </location>
    <ligand>
        <name>Zn(2+)</name>
        <dbReference type="ChEBI" id="CHEBI:29105"/>
    </ligand>
</feature>
<evidence type="ECO:0000256" key="2">
    <source>
        <dbReference type="ARBA" id="ARBA00022723"/>
    </source>
</evidence>
<dbReference type="InterPro" id="IPR036236">
    <property type="entry name" value="Znf_C2H2_sf"/>
</dbReference>
<dbReference type="InterPro" id="IPR050888">
    <property type="entry name" value="ZnF_C2H2-type_TF"/>
</dbReference>
<sequence length="449" mass="51569">MNVFETLINEELFSIEYLQQNDVCRLCWCKSAEREIAENITETEENKSERLADKISYCLDIFIAPDSGPSKVCQPCVDKLEIFHKFKILCKQIDFKLNELLQSIDDKTCISKSVKNTLLTDEIQDEWNEIDAEPKTESIDEFLELLCPSDPGSDDEVPLKQIKKKKTNKKVKLKKKLKSSSSIKCYICLIEFDTEEDFVSHNAMSHGIEKNGFKCFGCEKRFKSRQSRVGHETHVCKYLKDGYKCAKCDMFLPSRSSYERHLNSHRKSSTGALDVVIKCTKCTESFKTIEALKKHKESHQSVKKKYVCESCGKVFTRHDYLSKHKLTHSGAKQHVCAQCGFRTSQRSSLTIHIRKHTGERPFSCDLCPQRCVSSSNLLAHRRRHGGLKNFECTICNKKFGYKASLDEHFASTHDRSSTHACQLCGATYSRVRGLKRHLAAKHKVHDKKE</sequence>
<dbReference type="Proteomes" id="UP000823941">
    <property type="component" value="Chromosome 24"/>
</dbReference>
<proteinExistence type="predicted"/>
<dbReference type="SUPFAM" id="SSF57667">
    <property type="entry name" value="beta-beta-alpha zinc fingers"/>
    <property type="match status" value="4"/>
</dbReference>
<keyword evidence="6" id="KW-0539">Nucleus</keyword>
<feature type="domain" description="C2H2-type" evidence="9">
    <location>
        <begin position="419"/>
        <end position="449"/>
    </location>
</feature>
<name>A0ABQ7Q040_PLUXY</name>
<feature type="domain" description="C2H2-type" evidence="9">
    <location>
        <begin position="362"/>
        <end position="389"/>
    </location>
</feature>
<dbReference type="EMBL" id="JAHIBW010000024">
    <property type="protein sequence ID" value="KAG7298596.1"/>
    <property type="molecule type" value="Genomic_DNA"/>
</dbReference>
<feature type="domain" description="C2H2-type" evidence="9">
    <location>
        <begin position="277"/>
        <end position="304"/>
    </location>
</feature>
<evidence type="ECO:0000256" key="1">
    <source>
        <dbReference type="ARBA" id="ARBA00004123"/>
    </source>
</evidence>
<dbReference type="Pfam" id="PF12874">
    <property type="entry name" value="zf-met"/>
    <property type="match status" value="1"/>
</dbReference>
<dbReference type="SUPFAM" id="SSF57716">
    <property type="entry name" value="Glucocorticoid receptor-like (DNA-binding domain)"/>
    <property type="match status" value="1"/>
</dbReference>
<evidence type="ECO:0000313" key="12">
    <source>
        <dbReference type="Proteomes" id="UP000823941"/>
    </source>
</evidence>
<feature type="domain" description="C2H2-type" evidence="9">
    <location>
        <begin position="243"/>
        <end position="270"/>
    </location>
</feature>
<reference evidence="11 12" key="1">
    <citation type="submission" date="2021-06" db="EMBL/GenBank/DDBJ databases">
        <title>A haploid diamondback moth (Plutella xylostella L.) genome assembly resolves 31 chromosomes and identifies a diamide resistance mutation.</title>
        <authorList>
            <person name="Ward C.M."/>
            <person name="Perry K.D."/>
            <person name="Baker G."/>
            <person name="Powis K."/>
            <person name="Heckel D.G."/>
            <person name="Baxter S.W."/>
        </authorList>
    </citation>
    <scope>NUCLEOTIDE SEQUENCE [LARGE SCALE GENOMIC DNA]</scope>
    <source>
        <strain evidence="11 12">LV</strain>
        <tissue evidence="11">Single pupa</tissue>
    </source>
</reference>
<evidence type="ECO:0000256" key="6">
    <source>
        <dbReference type="ARBA" id="ARBA00023242"/>
    </source>
</evidence>
<accession>A0ABQ7Q040</accession>
<dbReference type="PROSITE" id="PS00028">
    <property type="entry name" value="ZINC_FINGER_C2H2_1"/>
    <property type="match status" value="7"/>
</dbReference>
<feature type="binding site" evidence="8">
    <location>
        <position position="27"/>
    </location>
    <ligand>
        <name>Zn(2+)</name>
        <dbReference type="ChEBI" id="CHEBI:29105"/>
    </ligand>
</feature>
<dbReference type="PROSITE" id="PS51915">
    <property type="entry name" value="ZAD"/>
    <property type="match status" value="1"/>
</dbReference>